<gene>
    <name evidence="1" type="ORF">M104_1882</name>
</gene>
<accession>A0AAN4N1W1</accession>
<organism evidence="1 2">
    <name type="scientific">Bacteroides fragilis str. 1007-1-F #10</name>
    <dbReference type="NCBI Taxonomy" id="1339295"/>
    <lineage>
        <taxon>Bacteria</taxon>
        <taxon>Pseudomonadati</taxon>
        <taxon>Bacteroidota</taxon>
        <taxon>Bacteroidia</taxon>
        <taxon>Bacteroidales</taxon>
        <taxon>Bacteroidaceae</taxon>
        <taxon>Bacteroides</taxon>
    </lineage>
</organism>
<protein>
    <submittedName>
        <fullName evidence="1">Uncharacterized protein</fullName>
    </submittedName>
</protein>
<proteinExistence type="predicted"/>
<evidence type="ECO:0000313" key="2">
    <source>
        <dbReference type="Proteomes" id="UP000022433"/>
    </source>
</evidence>
<dbReference type="EMBL" id="JGEA01000020">
    <property type="protein sequence ID" value="EYA14891.1"/>
    <property type="molecule type" value="Genomic_DNA"/>
</dbReference>
<evidence type="ECO:0000313" key="1">
    <source>
        <dbReference type="EMBL" id="EYA14891.1"/>
    </source>
</evidence>
<dbReference type="Proteomes" id="UP000022433">
    <property type="component" value="Unassembled WGS sequence"/>
</dbReference>
<comment type="caution">
    <text evidence="1">The sequence shown here is derived from an EMBL/GenBank/DDBJ whole genome shotgun (WGS) entry which is preliminary data.</text>
</comment>
<dbReference type="RefSeq" id="WP_032533135.1">
    <property type="nucleotide sequence ID" value="NZ_JGEA01000020.1"/>
</dbReference>
<dbReference type="AlphaFoldDB" id="A0AAN4N1W1"/>
<reference evidence="1 2" key="1">
    <citation type="submission" date="2014-02" db="EMBL/GenBank/DDBJ databases">
        <authorList>
            <person name="Sears C."/>
            <person name="Carroll K."/>
            <person name="Sack B.R."/>
            <person name="Qadri F."/>
            <person name="Myers L.L."/>
            <person name="Chung G.-T."/>
            <person name="Escheverria P."/>
            <person name="Fraser C.M."/>
            <person name="Sadzewicz L."/>
            <person name="Shefchek K.A."/>
            <person name="Tallon L."/>
            <person name="Das S.P."/>
            <person name="Daugherty S."/>
            <person name="Mongodin E.F."/>
        </authorList>
    </citation>
    <scope>NUCLEOTIDE SEQUENCE [LARGE SCALE GENOMIC DNA]</scope>
    <source>
        <strain evidence="1 2">1007-1-F #10</strain>
    </source>
</reference>
<name>A0AAN4N1W1_BACFG</name>
<sequence>MDVPAAVVTATIGMTEVSGIANAPIAAFAVPAAPSSGRRKGYFRYVRMRVGRHWWTKYKPTVSG</sequence>